<dbReference type="Proteomes" id="UP000308121">
    <property type="component" value="Unassembled WGS sequence"/>
</dbReference>
<reference evidence="2 3" key="1">
    <citation type="submission" date="2019-05" db="EMBL/GenBank/DDBJ databases">
        <title>Genome sequence of Cellulomonas hominis strain CS1.</title>
        <authorList>
            <person name="Belmont J."/>
            <person name="Maclea K.S."/>
        </authorList>
    </citation>
    <scope>NUCLEOTIDE SEQUENCE [LARGE SCALE GENOMIC DNA]</scope>
    <source>
        <strain evidence="2 3">CS1</strain>
    </source>
</reference>
<evidence type="ECO:0000313" key="2">
    <source>
        <dbReference type="EMBL" id="TKR23946.1"/>
    </source>
</evidence>
<feature type="compositionally biased region" description="Basic and acidic residues" evidence="1">
    <location>
        <begin position="1"/>
        <end position="15"/>
    </location>
</feature>
<protein>
    <submittedName>
        <fullName evidence="2">Uncharacterized protein</fullName>
    </submittedName>
</protein>
<sequence length="175" mass="17787">MDAAPDEPRAGDRPSVEVPDDLSGLEAAAAEPDEPVVAIVVTQVAGARPLAAACSLAGVDVDAVPSPVGALAVLRDAADAARTAEAAAAISRMLRTSPVILMDRRAGRIQASRWSAGEKEDDLAAGLVLSGAPDVLDELLVGGTPVGEVDGVETSVGMSRWAAMRALSGGRRKRD</sequence>
<dbReference type="OrthoDB" id="5144343at2"/>
<accession>A0A7Z8NS91</accession>
<comment type="caution">
    <text evidence="2">The sequence shown here is derived from an EMBL/GenBank/DDBJ whole genome shotgun (WGS) entry which is preliminary data.</text>
</comment>
<proteinExistence type="predicted"/>
<evidence type="ECO:0000313" key="3">
    <source>
        <dbReference type="Proteomes" id="UP000308121"/>
    </source>
</evidence>
<dbReference type="AlphaFoldDB" id="A0A7Z8NS91"/>
<dbReference type="EMBL" id="SZYE01000053">
    <property type="protein sequence ID" value="TKR23946.1"/>
    <property type="molecule type" value="Genomic_DNA"/>
</dbReference>
<organism evidence="2 3">
    <name type="scientific">Cellulomonas hominis</name>
    <dbReference type="NCBI Taxonomy" id="156981"/>
    <lineage>
        <taxon>Bacteria</taxon>
        <taxon>Bacillati</taxon>
        <taxon>Actinomycetota</taxon>
        <taxon>Actinomycetes</taxon>
        <taxon>Micrococcales</taxon>
        <taxon>Cellulomonadaceae</taxon>
        <taxon>Cellulomonas</taxon>
    </lineage>
</organism>
<gene>
    <name evidence="2" type="ORF">FA014_08680</name>
</gene>
<evidence type="ECO:0000256" key="1">
    <source>
        <dbReference type="SAM" id="MobiDB-lite"/>
    </source>
</evidence>
<feature type="region of interest" description="Disordered" evidence="1">
    <location>
        <begin position="1"/>
        <end position="27"/>
    </location>
</feature>
<name>A0A7Z8NS91_9CELL</name>